<keyword evidence="3" id="KW-1185">Reference proteome</keyword>
<sequence>MPTRQSNAVLSRSGFSLREYDRDPDRGSGRIPEYPQVDKDAKDGFRDGAEIRCLEKVTVDSVGITNSNTRTLPAPVS</sequence>
<evidence type="ECO:0000313" key="3">
    <source>
        <dbReference type="Proteomes" id="UP000006591"/>
    </source>
</evidence>
<feature type="compositionally biased region" description="Polar residues" evidence="1">
    <location>
        <begin position="1"/>
        <end position="14"/>
    </location>
</feature>
<feature type="region of interest" description="Disordered" evidence="1">
    <location>
        <begin position="1"/>
        <end position="43"/>
    </location>
</feature>
<feature type="compositionally biased region" description="Basic and acidic residues" evidence="1">
    <location>
        <begin position="18"/>
        <end position="28"/>
    </location>
</feature>
<reference evidence="2" key="2">
    <citation type="submission" date="2018-04" db="EMBL/GenBank/DDBJ databases">
        <title>OnivRS2 (Oryza nivara Reference Sequence Version 2).</title>
        <authorList>
            <person name="Zhang J."/>
            <person name="Kudrna D."/>
            <person name="Lee S."/>
            <person name="Talag J."/>
            <person name="Rajasekar S."/>
            <person name="Welchert J."/>
            <person name="Hsing Y.-I."/>
            <person name="Wing R.A."/>
        </authorList>
    </citation>
    <scope>NUCLEOTIDE SEQUENCE [LARGE SCALE GENOMIC DNA]</scope>
    <source>
        <strain evidence="2">SL10</strain>
    </source>
</reference>
<name>A0A0E0G9I2_ORYNI</name>
<dbReference type="HOGENOM" id="CLU_2642291_0_0_1"/>
<reference evidence="2" key="1">
    <citation type="submission" date="2015-04" db="UniProtKB">
        <authorList>
            <consortium name="EnsemblPlants"/>
        </authorList>
    </citation>
    <scope>IDENTIFICATION</scope>
    <source>
        <strain evidence="2">SL10</strain>
    </source>
</reference>
<evidence type="ECO:0000256" key="1">
    <source>
        <dbReference type="SAM" id="MobiDB-lite"/>
    </source>
</evidence>
<dbReference type="AlphaFoldDB" id="A0A0E0G9I2"/>
<organism evidence="2">
    <name type="scientific">Oryza nivara</name>
    <name type="common">Indian wild rice</name>
    <name type="synonym">Oryza sativa f. spontanea</name>
    <dbReference type="NCBI Taxonomy" id="4536"/>
    <lineage>
        <taxon>Eukaryota</taxon>
        <taxon>Viridiplantae</taxon>
        <taxon>Streptophyta</taxon>
        <taxon>Embryophyta</taxon>
        <taxon>Tracheophyta</taxon>
        <taxon>Spermatophyta</taxon>
        <taxon>Magnoliopsida</taxon>
        <taxon>Liliopsida</taxon>
        <taxon>Poales</taxon>
        <taxon>Poaceae</taxon>
        <taxon>BOP clade</taxon>
        <taxon>Oryzoideae</taxon>
        <taxon>Oryzeae</taxon>
        <taxon>Oryzinae</taxon>
        <taxon>Oryza</taxon>
    </lineage>
</organism>
<dbReference type="Proteomes" id="UP000006591">
    <property type="component" value="Chromosome 2"/>
</dbReference>
<accession>A0A0E0G9I2</accession>
<evidence type="ECO:0000313" key="2">
    <source>
        <dbReference type="EnsemblPlants" id="ONIVA02G25990.1"/>
    </source>
</evidence>
<protein>
    <submittedName>
        <fullName evidence="2">Uncharacterized protein</fullName>
    </submittedName>
</protein>
<proteinExistence type="predicted"/>
<dbReference type="Gramene" id="ONIVA02G25990.1">
    <property type="protein sequence ID" value="ONIVA02G25990.1"/>
    <property type="gene ID" value="ONIVA02G25990"/>
</dbReference>
<dbReference type="EnsemblPlants" id="ONIVA02G25990.1">
    <property type="protein sequence ID" value="ONIVA02G25990.1"/>
    <property type="gene ID" value="ONIVA02G25990"/>
</dbReference>